<dbReference type="GO" id="GO:0032259">
    <property type="term" value="P:methylation"/>
    <property type="evidence" value="ECO:0007669"/>
    <property type="project" value="UniProtKB-KW"/>
</dbReference>
<reference evidence="9" key="1">
    <citation type="journal article" date="2021" name="Nat. Commun.">
        <title>Genetic determinants of endophytism in the Arabidopsis root mycobiome.</title>
        <authorList>
            <person name="Mesny F."/>
            <person name="Miyauchi S."/>
            <person name="Thiergart T."/>
            <person name="Pickel B."/>
            <person name="Atanasova L."/>
            <person name="Karlsson M."/>
            <person name="Huettel B."/>
            <person name="Barry K.W."/>
            <person name="Haridas S."/>
            <person name="Chen C."/>
            <person name="Bauer D."/>
            <person name="Andreopoulos W."/>
            <person name="Pangilinan J."/>
            <person name="LaButti K."/>
            <person name="Riley R."/>
            <person name="Lipzen A."/>
            <person name="Clum A."/>
            <person name="Drula E."/>
            <person name="Henrissat B."/>
            <person name="Kohler A."/>
            <person name="Grigoriev I.V."/>
            <person name="Martin F.M."/>
            <person name="Hacquard S."/>
        </authorList>
    </citation>
    <scope>NUCLEOTIDE SEQUENCE</scope>
    <source>
        <strain evidence="9">MPI-CAGE-CH-0235</strain>
    </source>
</reference>
<keyword evidence="3" id="KW-0489">Methyltransferase</keyword>
<protein>
    <recommendedName>
        <fullName evidence="2">Mitochondrial transcription factor 1</fullName>
    </recommendedName>
</protein>
<dbReference type="GO" id="GO:0006391">
    <property type="term" value="P:transcription initiation at mitochondrial promoter"/>
    <property type="evidence" value="ECO:0007669"/>
    <property type="project" value="TreeGrafter"/>
</dbReference>
<dbReference type="PANTHER" id="PTHR11727:SF17">
    <property type="entry name" value="DIMETHYLADENOSINE TRANSFERASE 1, MITOCHONDRIAL"/>
    <property type="match status" value="1"/>
</dbReference>
<proteinExistence type="predicted"/>
<dbReference type="EMBL" id="JAGPNK010000004">
    <property type="protein sequence ID" value="KAH7322629.1"/>
    <property type="molecule type" value="Genomic_DNA"/>
</dbReference>
<evidence type="ECO:0000256" key="2">
    <source>
        <dbReference type="ARBA" id="ARBA00013836"/>
    </source>
</evidence>
<dbReference type="GO" id="GO:0003723">
    <property type="term" value="F:RNA binding"/>
    <property type="evidence" value="ECO:0007669"/>
    <property type="project" value="UniProtKB-KW"/>
</dbReference>
<feature type="compositionally biased region" description="Low complexity" evidence="8">
    <location>
        <begin position="13"/>
        <end position="23"/>
    </location>
</feature>
<dbReference type="InterPro" id="IPR029063">
    <property type="entry name" value="SAM-dependent_MTases_sf"/>
</dbReference>
<name>A0A8K0SRF0_9HYPO</name>
<feature type="region of interest" description="Disordered" evidence="8">
    <location>
        <begin position="13"/>
        <end position="34"/>
    </location>
</feature>
<sequence length="592" mass="67562">MFTRSRNAVKIIGRSIGTSSRTSSGRHDVGPTGSQYVAATPLAEELANTGLYDLRRKKRIGDKRRVHVVEESVCDDVFSYLGSSLDRHVGCDILDLNPGAGLWSRKLHERLQPRKHIMVEPELEVYKPFVEDLLAKDNVVAEAVSPFVWTKLLNVLDTHLSHHPVTPPGATPERNDELLVTMNLCMYPKRAFANFENIATMFVYQFLNSIPKGALFHRYGLVRMLVWMNEEDRTRVLPQVTYYRRQMAFEQELHHEWVRQVTGPDKDHLDSFNVRDKWIDIESGYQTLQRMEAAGRVPPRGRAARAYKLAMADRSLMGQELAGKRPIQFIRPLQSQIEKLGKKVKSNPDKANVTKLSIMKRRSELYDERGVMYTELLKEVYAARELAATSPAEFAVRQAELQSRIEGMVKNPAQEFLMAYDTMQLFRTDPPTLHWDRREYEPLVVDAKEAYPNSPMCLIDFQPKATHPLLRHTGPGSDHAGDFADAMLAEFFKQRGSSLPRVLNAIWPGADEILDTCPTLRNPTLGGNPFTTEDLGIRVRSLNANQWIEILQAWMDWPFRPAYSRLVGRLAETTMQDEWDEDGGRKSLDDAA</sequence>
<dbReference type="InterPro" id="IPR023165">
    <property type="entry name" value="rRNA_Ade_diMease-like_C"/>
</dbReference>
<evidence type="ECO:0000313" key="10">
    <source>
        <dbReference type="Proteomes" id="UP000813444"/>
    </source>
</evidence>
<evidence type="ECO:0000256" key="4">
    <source>
        <dbReference type="ARBA" id="ARBA00022679"/>
    </source>
</evidence>
<evidence type="ECO:0000256" key="7">
    <source>
        <dbReference type="ARBA" id="ARBA00024915"/>
    </source>
</evidence>
<evidence type="ECO:0000256" key="1">
    <source>
        <dbReference type="ARBA" id="ARBA00004173"/>
    </source>
</evidence>
<dbReference type="PANTHER" id="PTHR11727">
    <property type="entry name" value="DIMETHYLADENOSINE TRANSFERASE"/>
    <property type="match status" value="1"/>
</dbReference>
<keyword evidence="6" id="KW-0694">RNA-binding</keyword>
<dbReference type="GO" id="GO:0034246">
    <property type="term" value="F:mitochondrial transcription factor activity"/>
    <property type="evidence" value="ECO:0007669"/>
    <property type="project" value="TreeGrafter"/>
</dbReference>
<dbReference type="Gene3D" id="1.10.8.100">
    <property type="entry name" value="Ribosomal RNA adenine dimethylase-like, domain 2"/>
    <property type="match status" value="1"/>
</dbReference>
<comment type="subcellular location">
    <subcellularLocation>
        <location evidence="1">Mitochondrion</location>
    </subcellularLocation>
</comment>
<accession>A0A8K0SRF0</accession>
<keyword evidence="5" id="KW-0949">S-adenosyl-L-methionine</keyword>
<dbReference type="InterPro" id="IPR001737">
    <property type="entry name" value="KsgA/Erm"/>
</dbReference>
<keyword evidence="10" id="KW-1185">Reference proteome</keyword>
<gene>
    <name evidence="9" type="ORF">B0I35DRAFT_426168</name>
</gene>
<dbReference type="OrthoDB" id="16079at2759"/>
<evidence type="ECO:0000256" key="8">
    <source>
        <dbReference type="SAM" id="MobiDB-lite"/>
    </source>
</evidence>
<evidence type="ECO:0000256" key="5">
    <source>
        <dbReference type="ARBA" id="ARBA00022691"/>
    </source>
</evidence>
<dbReference type="Gene3D" id="3.40.50.150">
    <property type="entry name" value="Vaccinia Virus protein VP39"/>
    <property type="match status" value="1"/>
</dbReference>
<dbReference type="GO" id="GO:0005759">
    <property type="term" value="C:mitochondrial matrix"/>
    <property type="evidence" value="ECO:0007669"/>
    <property type="project" value="TreeGrafter"/>
</dbReference>
<dbReference type="Proteomes" id="UP000813444">
    <property type="component" value="Unassembled WGS sequence"/>
</dbReference>
<organism evidence="9 10">
    <name type="scientific">Stachybotrys elegans</name>
    <dbReference type="NCBI Taxonomy" id="80388"/>
    <lineage>
        <taxon>Eukaryota</taxon>
        <taxon>Fungi</taxon>
        <taxon>Dikarya</taxon>
        <taxon>Ascomycota</taxon>
        <taxon>Pezizomycotina</taxon>
        <taxon>Sordariomycetes</taxon>
        <taxon>Hypocreomycetidae</taxon>
        <taxon>Hypocreales</taxon>
        <taxon>Stachybotryaceae</taxon>
        <taxon>Stachybotrys</taxon>
    </lineage>
</organism>
<evidence type="ECO:0000256" key="3">
    <source>
        <dbReference type="ARBA" id="ARBA00022603"/>
    </source>
</evidence>
<evidence type="ECO:0000313" key="9">
    <source>
        <dbReference type="EMBL" id="KAH7322629.1"/>
    </source>
</evidence>
<comment type="caution">
    <text evidence="9">The sequence shown here is derived from an EMBL/GenBank/DDBJ whole genome shotgun (WGS) entry which is preliminary data.</text>
</comment>
<dbReference type="SUPFAM" id="SSF53335">
    <property type="entry name" value="S-adenosyl-L-methionine-dependent methyltransferases"/>
    <property type="match status" value="1"/>
</dbReference>
<dbReference type="GO" id="GO:0008168">
    <property type="term" value="F:methyltransferase activity"/>
    <property type="evidence" value="ECO:0007669"/>
    <property type="project" value="UniProtKB-KW"/>
</dbReference>
<dbReference type="GO" id="GO:0034245">
    <property type="term" value="C:mitochondrial DNA-directed RNA polymerase complex"/>
    <property type="evidence" value="ECO:0007669"/>
    <property type="project" value="TreeGrafter"/>
</dbReference>
<evidence type="ECO:0000256" key="6">
    <source>
        <dbReference type="ARBA" id="ARBA00022884"/>
    </source>
</evidence>
<comment type="function">
    <text evidence="7">Mitochondrial transcription factor that confers selective promoter recognition on the core subunit of the yeast mitochondrial RNA polymerase. Interacts with DNA in a non-specific manner.</text>
</comment>
<dbReference type="AlphaFoldDB" id="A0A8K0SRF0"/>
<keyword evidence="4" id="KW-0808">Transferase</keyword>